<dbReference type="CDD" id="cd00038">
    <property type="entry name" value="CAP_ED"/>
    <property type="match status" value="1"/>
</dbReference>
<dbReference type="PROSITE" id="PS50042">
    <property type="entry name" value="CNMP_BINDING_3"/>
    <property type="match status" value="1"/>
</dbReference>
<dbReference type="Gene3D" id="1.10.10.10">
    <property type="entry name" value="Winged helix-like DNA-binding domain superfamily/Winged helix DNA-binding domain"/>
    <property type="match status" value="1"/>
</dbReference>
<dbReference type="GO" id="GO:0003677">
    <property type="term" value="F:DNA binding"/>
    <property type="evidence" value="ECO:0007669"/>
    <property type="project" value="UniProtKB-KW"/>
</dbReference>
<dbReference type="InterPro" id="IPR036390">
    <property type="entry name" value="WH_DNA-bd_sf"/>
</dbReference>
<dbReference type="PANTHER" id="PTHR24567:SF26">
    <property type="entry name" value="REGULATORY PROTEIN YEIL"/>
    <property type="match status" value="1"/>
</dbReference>
<dbReference type="eggNOG" id="COG0664">
    <property type="taxonomic scope" value="Bacteria"/>
</dbReference>
<name>A0A098R1B2_9SPIO</name>
<dbReference type="PANTHER" id="PTHR24567">
    <property type="entry name" value="CRP FAMILY TRANSCRIPTIONAL REGULATORY PROTEIN"/>
    <property type="match status" value="1"/>
</dbReference>
<dbReference type="SMART" id="SM00419">
    <property type="entry name" value="HTH_CRP"/>
    <property type="match status" value="1"/>
</dbReference>
<evidence type="ECO:0000259" key="4">
    <source>
        <dbReference type="PROSITE" id="PS50042"/>
    </source>
</evidence>
<organism evidence="6 7">
    <name type="scientific">Spirochaeta lutea</name>
    <dbReference type="NCBI Taxonomy" id="1480694"/>
    <lineage>
        <taxon>Bacteria</taxon>
        <taxon>Pseudomonadati</taxon>
        <taxon>Spirochaetota</taxon>
        <taxon>Spirochaetia</taxon>
        <taxon>Spirochaetales</taxon>
        <taxon>Spirochaetaceae</taxon>
        <taxon>Spirochaeta</taxon>
    </lineage>
</organism>
<reference evidence="6 7" key="1">
    <citation type="submission" date="2014-05" db="EMBL/GenBank/DDBJ databases">
        <title>De novo Genome Sequence of Spirocheata sp.</title>
        <authorList>
            <person name="Shivani Y."/>
            <person name="Subhash Y."/>
            <person name="Tushar L."/>
            <person name="Sasikala C."/>
            <person name="Ramana C.V."/>
        </authorList>
    </citation>
    <scope>NUCLEOTIDE SEQUENCE [LARGE SCALE GENOMIC DNA]</scope>
    <source>
        <strain evidence="6 7">JC230</strain>
    </source>
</reference>
<dbReference type="GO" id="GO:0003700">
    <property type="term" value="F:DNA-binding transcription factor activity"/>
    <property type="evidence" value="ECO:0007669"/>
    <property type="project" value="TreeGrafter"/>
</dbReference>
<keyword evidence="3" id="KW-0804">Transcription</keyword>
<dbReference type="CDD" id="cd00092">
    <property type="entry name" value="HTH_CRP"/>
    <property type="match status" value="1"/>
</dbReference>
<evidence type="ECO:0000313" key="7">
    <source>
        <dbReference type="Proteomes" id="UP000029692"/>
    </source>
</evidence>
<gene>
    <name evidence="6" type="ORF">DC28_01510</name>
</gene>
<dbReference type="InterPro" id="IPR036388">
    <property type="entry name" value="WH-like_DNA-bd_sf"/>
</dbReference>
<evidence type="ECO:0000256" key="1">
    <source>
        <dbReference type="ARBA" id="ARBA00023015"/>
    </source>
</evidence>
<dbReference type="SUPFAM" id="SSF46785">
    <property type="entry name" value="Winged helix' DNA-binding domain"/>
    <property type="match status" value="1"/>
</dbReference>
<feature type="domain" description="Cyclic nucleotide-binding" evidence="4">
    <location>
        <begin position="19"/>
        <end position="139"/>
    </location>
</feature>
<dbReference type="RefSeq" id="WP_037544988.1">
    <property type="nucleotide sequence ID" value="NZ_JNUP01000003.1"/>
</dbReference>
<dbReference type="InterPro" id="IPR018490">
    <property type="entry name" value="cNMP-bd_dom_sf"/>
</dbReference>
<evidence type="ECO:0000259" key="5">
    <source>
        <dbReference type="PROSITE" id="PS51063"/>
    </source>
</evidence>
<protein>
    <recommendedName>
        <fullName evidence="8">Crp/Fnr family transcriptional regulator</fullName>
    </recommendedName>
</protein>
<dbReference type="AlphaFoldDB" id="A0A098R1B2"/>
<dbReference type="InterPro" id="IPR012318">
    <property type="entry name" value="HTH_CRP"/>
</dbReference>
<dbReference type="SUPFAM" id="SSF51206">
    <property type="entry name" value="cAMP-binding domain-like"/>
    <property type="match status" value="1"/>
</dbReference>
<keyword evidence="7" id="KW-1185">Reference proteome</keyword>
<dbReference type="InterPro" id="IPR000595">
    <property type="entry name" value="cNMP-bd_dom"/>
</dbReference>
<accession>A0A098R1B2</accession>
<dbReference type="Gene3D" id="2.60.120.10">
    <property type="entry name" value="Jelly Rolls"/>
    <property type="match status" value="1"/>
</dbReference>
<evidence type="ECO:0000256" key="2">
    <source>
        <dbReference type="ARBA" id="ARBA00023125"/>
    </source>
</evidence>
<sequence>MTVPNHEDYDPGCISLVPIFSDLSLQEMGEVAAITQERHVSKGETVYFAGRTEKQLFVIHQGRVKISRISESGKVQVIRVLGPGDFMGELSVLHDMPRTDFAEALQDCTMCVIPGEALKTLMQRFPSIALKALEELSTRVEQLQTRLEQNQHSSPEYRIARAILDLSGGSSTVTLPMTKGDLASQLGMTQETLSRKLSSLQEAGLINQPSPGVIRIIDRSGLEAVI</sequence>
<dbReference type="GO" id="GO:0005829">
    <property type="term" value="C:cytosol"/>
    <property type="evidence" value="ECO:0007669"/>
    <property type="project" value="TreeGrafter"/>
</dbReference>
<dbReference type="Pfam" id="PF13545">
    <property type="entry name" value="HTH_Crp_2"/>
    <property type="match status" value="1"/>
</dbReference>
<dbReference type="InterPro" id="IPR050397">
    <property type="entry name" value="Env_Response_Regulators"/>
</dbReference>
<keyword evidence="2" id="KW-0238">DNA-binding</keyword>
<evidence type="ECO:0000313" key="6">
    <source>
        <dbReference type="EMBL" id="KGE73905.1"/>
    </source>
</evidence>
<keyword evidence="1" id="KW-0805">Transcription regulation</keyword>
<dbReference type="EMBL" id="JNUP01000003">
    <property type="protein sequence ID" value="KGE73905.1"/>
    <property type="molecule type" value="Genomic_DNA"/>
</dbReference>
<evidence type="ECO:0000256" key="3">
    <source>
        <dbReference type="ARBA" id="ARBA00023163"/>
    </source>
</evidence>
<dbReference type="PRINTS" id="PR00034">
    <property type="entry name" value="HTHCRP"/>
</dbReference>
<dbReference type="Proteomes" id="UP000029692">
    <property type="component" value="Unassembled WGS sequence"/>
</dbReference>
<evidence type="ECO:0008006" key="8">
    <source>
        <dbReference type="Google" id="ProtNLM"/>
    </source>
</evidence>
<dbReference type="SMART" id="SM00100">
    <property type="entry name" value="cNMP"/>
    <property type="match status" value="1"/>
</dbReference>
<feature type="domain" description="HTH crp-type" evidence="5">
    <location>
        <begin position="153"/>
        <end position="220"/>
    </location>
</feature>
<proteinExistence type="predicted"/>
<dbReference type="OrthoDB" id="341747at2"/>
<dbReference type="PROSITE" id="PS51063">
    <property type="entry name" value="HTH_CRP_2"/>
    <property type="match status" value="1"/>
</dbReference>
<dbReference type="Pfam" id="PF00027">
    <property type="entry name" value="cNMP_binding"/>
    <property type="match status" value="1"/>
</dbReference>
<dbReference type="InterPro" id="IPR014710">
    <property type="entry name" value="RmlC-like_jellyroll"/>
</dbReference>
<dbReference type="STRING" id="1480694.DC28_01510"/>
<comment type="caution">
    <text evidence="6">The sequence shown here is derived from an EMBL/GenBank/DDBJ whole genome shotgun (WGS) entry which is preliminary data.</text>
</comment>